<dbReference type="PROSITE" id="PS51257">
    <property type="entry name" value="PROKAR_LIPOPROTEIN"/>
    <property type="match status" value="1"/>
</dbReference>
<protein>
    <submittedName>
        <fullName evidence="1">Predicted pyrophosphatase or phosphodiesterase, AlkP superfamily</fullName>
    </submittedName>
</protein>
<name>A0A1I4YAI1_9GAMM</name>
<dbReference type="GO" id="GO:0016787">
    <property type="term" value="F:hydrolase activity"/>
    <property type="evidence" value="ECO:0007669"/>
    <property type="project" value="UniProtKB-ARBA"/>
</dbReference>
<dbReference type="EMBL" id="FOVF01000016">
    <property type="protein sequence ID" value="SFN35047.1"/>
    <property type="molecule type" value="Genomic_DNA"/>
</dbReference>
<dbReference type="OrthoDB" id="9771966at2"/>
<keyword evidence="2" id="KW-1185">Reference proteome</keyword>
<dbReference type="STRING" id="578942.SAMN05216289_11623"/>
<accession>A0A1I4YAI1</accession>
<evidence type="ECO:0000313" key="1">
    <source>
        <dbReference type="EMBL" id="SFN35047.1"/>
    </source>
</evidence>
<evidence type="ECO:0000313" key="2">
    <source>
        <dbReference type="Proteomes" id="UP000198575"/>
    </source>
</evidence>
<dbReference type="Proteomes" id="UP000198575">
    <property type="component" value="Unassembled WGS sequence"/>
</dbReference>
<sequence length="427" mass="47457">MTLHRYVILLLAILLGACSMAPRRDAALARAPLILVSIDGFRADYLDRGLTPTLRALADSGVHATYMRPSFPSLTFPNHYALVTGLRPDRNGIVANTMEDDRIPGQKFTSWNREAVENARWWNEGVPLWITAKRNGLHSGIMFWPGSEAPVHGSHPDFWSTYDKKMAGVSRVDTLLQWLDLPPGQRPAFMTLYLDTIDIVGHHYGPDSPELDAELRIVDATVRRLLDGLVERGLDHAVNLVVVSDHGMGATSPQRVVYLDEILPDHYARVVSYGVLTGIVPKRGHGRDTEAILLAPHEHMRCWRKSQLPRRFHYGGNRRVPPLLCLANHGWTIFDHATMAAREHFSRGEHGYDIDDPDMRALFIAHGPDLKSQVVLPPFDNVDVYPLLAHLLGIPAEPNDGDLGHVRDALIDASAPVAAPVRPAAAR</sequence>
<reference evidence="1 2" key="1">
    <citation type="submission" date="2016-10" db="EMBL/GenBank/DDBJ databases">
        <authorList>
            <person name="de Groot N.N."/>
        </authorList>
    </citation>
    <scope>NUCLEOTIDE SEQUENCE [LARGE SCALE GENOMIC DNA]</scope>
    <source>
        <strain evidence="1 2">CGMCC 1.7659</strain>
    </source>
</reference>
<dbReference type="InterPro" id="IPR017850">
    <property type="entry name" value="Alkaline_phosphatase_core_sf"/>
</dbReference>
<dbReference type="AlphaFoldDB" id="A0A1I4YAI1"/>
<dbReference type="SUPFAM" id="SSF53649">
    <property type="entry name" value="Alkaline phosphatase-like"/>
    <property type="match status" value="1"/>
</dbReference>
<gene>
    <name evidence="1" type="ORF">SAMN05216289_11623</name>
</gene>
<dbReference type="Gene3D" id="3.30.1360.180">
    <property type="match status" value="1"/>
</dbReference>
<dbReference type="Gene3D" id="3.40.720.10">
    <property type="entry name" value="Alkaline Phosphatase, subunit A"/>
    <property type="match status" value="1"/>
</dbReference>
<proteinExistence type="predicted"/>
<organism evidence="1 2">
    <name type="scientific">Dokdonella immobilis</name>
    <dbReference type="NCBI Taxonomy" id="578942"/>
    <lineage>
        <taxon>Bacteria</taxon>
        <taxon>Pseudomonadati</taxon>
        <taxon>Pseudomonadota</taxon>
        <taxon>Gammaproteobacteria</taxon>
        <taxon>Lysobacterales</taxon>
        <taxon>Rhodanobacteraceae</taxon>
        <taxon>Dokdonella</taxon>
    </lineage>
</organism>
<dbReference type="CDD" id="cd16018">
    <property type="entry name" value="Enpp"/>
    <property type="match status" value="1"/>
</dbReference>
<dbReference type="PANTHER" id="PTHR10151:SF120">
    <property type="entry name" value="BIS(5'-ADENOSYL)-TRIPHOSPHATASE"/>
    <property type="match status" value="1"/>
</dbReference>
<dbReference type="InterPro" id="IPR002591">
    <property type="entry name" value="Phosphodiest/P_Trfase"/>
</dbReference>
<dbReference type="Pfam" id="PF01663">
    <property type="entry name" value="Phosphodiest"/>
    <property type="match status" value="1"/>
</dbReference>
<dbReference type="PANTHER" id="PTHR10151">
    <property type="entry name" value="ECTONUCLEOTIDE PYROPHOSPHATASE/PHOSPHODIESTERASE"/>
    <property type="match status" value="1"/>
</dbReference>
<dbReference type="RefSeq" id="WP_092408129.1">
    <property type="nucleotide sequence ID" value="NZ_FOVF01000016.1"/>
</dbReference>